<gene>
    <name evidence="2" type="ORF">UT53_C0039G0004</name>
</gene>
<dbReference type="InterPro" id="IPR025333">
    <property type="entry name" value="DUF4239"/>
</dbReference>
<evidence type="ECO:0000313" key="2">
    <source>
        <dbReference type="EMBL" id="KKR22502.1"/>
    </source>
</evidence>
<proteinExistence type="predicted"/>
<feature type="transmembrane region" description="Helical" evidence="1">
    <location>
        <begin position="32"/>
        <end position="50"/>
    </location>
</feature>
<dbReference type="EMBL" id="LBXD01000039">
    <property type="protein sequence ID" value="KKR22502.1"/>
    <property type="molecule type" value="Genomic_DNA"/>
</dbReference>
<evidence type="ECO:0000256" key="1">
    <source>
        <dbReference type="SAM" id="Phobius"/>
    </source>
</evidence>
<evidence type="ECO:0008006" key="4">
    <source>
        <dbReference type="Google" id="ProtNLM"/>
    </source>
</evidence>
<keyword evidence="1" id="KW-0812">Transmembrane</keyword>
<feature type="transmembrane region" description="Helical" evidence="1">
    <location>
        <begin position="5"/>
        <end position="26"/>
    </location>
</feature>
<name>A0A0G0S9Z3_9BACT</name>
<protein>
    <recommendedName>
        <fullName evidence="4">DUF4239 domain-containing protein</fullName>
    </recommendedName>
</protein>
<dbReference type="Proteomes" id="UP000034764">
    <property type="component" value="Unassembled WGS sequence"/>
</dbReference>
<reference evidence="2 3" key="1">
    <citation type="journal article" date="2015" name="Nature">
        <title>rRNA introns, odd ribosomes, and small enigmatic genomes across a large radiation of phyla.</title>
        <authorList>
            <person name="Brown C.T."/>
            <person name="Hug L.A."/>
            <person name="Thomas B.C."/>
            <person name="Sharon I."/>
            <person name="Castelle C.J."/>
            <person name="Singh A."/>
            <person name="Wilkins M.J."/>
            <person name="Williams K.H."/>
            <person name="Banfield J.F."/>
        </authorList>
    </citation>
    <scope>NUCLEOTIDE SEQUENCE [LARGE SCALE GENOMIC DNA]</scope>
</reference>
<keyword evidence="1" id="KW-0472">Membrane</keyword>
<organism evidence="2 3">
    <name type="scientific">Candidatus Yanofskybacteria bacterium GW2011_GWD2_39_48</name>
    <dbReference type="NCBI Taxonomy" id="1619031"/>
    <lineage>
        <taxon>Bacteria</taxon>
        <taxon>Candidatus Yanofskyibacteriota</taxon>
    </lineage>
</organism>
<dbReference type="Pfam" id="PF14023">
    <property type="entry name" value="Bestrophin-like"/>
    <property type="match status" value="1"/>
</dbReference>
<keyword evidence="1" id="KW-1133">Transmembrane helix</keyword>
<accession>A0A0G0S9Z3</accession>
<comment type="caution">
    <text evidence="2">The sequence shown here is derived from an EMBL/GenBank/DDBJ whole genome shotgun (WGS) entry which is preliminary data.</text>
</comment>
<dbReference type="AlphaFoldDB" id="A0A0G0S9Z3"/>
<feature type="transmembrane region" description="Helical" evidence="1">
    <location>
        <begin position="189"/>
        <end position="210"/>
    </location>
</feature>
<sequence length="280" mass="31373">MKNILLKLLIPVAIVCIIFFLPTIKIEDVEPLISLAALLFTILAGFFIAATTTNYLNFQSALAQEGAVLIQLYNLGKLISPSSADKIRDSIDEYVIATLDFPIGEYIDGTNEEFNKLIGIIDSIEPDDDKKRRTESLGILHSAKSSLYNFRQQVALCSLKVINTIHWIILIFLEIAIITLLIPLRSDNLLAMIIICVLAIASHLVLVLLGEIDSNYFLERQLGFKDTHKVFIALGLLPYYPPKAFSLSYGVEKPKGIYRLGVYKDFPRSLEKEIKIIDGK</sequence>
<evidence type="ECO:0000313" key="3">
    <source>
        <dbReference type="Proteomes" id="UP000034764"/>
    </source>
</evidence>
<feature type="transmembrane region" description="Helical" evidence="1">
    <location>
        <begin position="161"/>
        <end position="183"/>
    </location>
</feature>